<feature type="transmembrane region" description="Helical" evidence="1">
    <location>
        <begin position="94"/>
        <end position="112"/>
    </location>
</feature>
<dbReference type="Proteomes" id="UP001194468">
    <property type="component" value="Unassembled WGS sequence"/>
</dbReference>
<evidence type="ECO:0000313" key="3">
    <source>
        <dbReference type="Proteomes" id="UP001194468"/>
    </source>
</evidence>
<organism evidence="2 3">
    <name type="scientific">Boletus edulis BED1</name>
    <dbReference type="NCBI Taxonomy" id="1328754"/>
    <lineage>
        <taxon>Eukaryota</taxon>
        <taxon>Fungi</taxon>
        <taxon>Dikarya</taxon>
        <taxon>Basidiomycota</taxon>
        <taxon>Agaricomycotina</taxon>
        <taxon>Agaricomycetes</taxon>
        <taxon>Agaricomycetidae</taxon>
        <taxon>Boletales</taxon>
        <taxon>Boletineae</taxon>
        <taxon>Boletaceae</taxon>
        <taxon>Boletoideae</taxon>
        <taxon>Boletus</taxon>
    </lineage>
</organism>
<protein>
    <submittedName>
        <fullName evidence="2">Uncharacterized protein</fullName>
    </submittedName>
</protein>
<sequence>MLFCIICGLRNLRHSLGQPISPERQNSFSSDLTTELEDLRKFSLNSLMVLLAVLTISGSKAMLPVVLVLLLYTISLRLTVNACFLHNHPTLSRFLHTIPLLGTFCMASVELVRDMKSPALAVIILLLSGLPFITTIIHHHHHERCDDMPLPIRMQVLPSV</sequence>
<dbReference type="AlphaFoldDB" id="A0AAD4GFM0"/>
<proteinExistence type="predicted"/>
<keyword evidence="3" id="KW-1185">Reference proteome</keyword>
<feature type="transmembrane region" description="Helical" evidence="1">
    <location>
        <begin position="119"/>
        <end position="138"/>
    </location>
</feature>
<evidence type="ECO:0000256" key="1">
    <source>
        <dbReference type="SAM" id="Phobius"/>
    </source>
</evidence>
<keyword evidence="1" id="KW-1133">Transmembrane helix</keyword>
<accession>A0AAD4GFM0</accession>
<reference evidence="2" key="1">
    <citation type="submission" date="2019-10" db="EMBL/GenBank/DDBJ databases">
        <authorList>
            <consortium name="DOE Joint Genome Institute"/>
            <person name="Kuo A."/>
            <person name="Miyauchi S."/>
            <person name="Kiss E."/>
            <person name="Drula E."/>
            <person name="Kohler A."/>
            <person name="Sanchez-Garcia M."/>
            <person name="Andreopoulos B."/>
            <person name="Barry K.W."/>
            <person name="Bonito G."/>
            <person name="Buee M."/>
            <person name="Carver A."/>
            <person name="Chen C."/>
            <person name="Cichocki N."/>
            <person name="Clum A."/>
            <person name="Culley D."/>
            <person name="Crous P.W."/>
            <person name="Fauchery L."/>
            <person name="Girlanda M."/>
            <person name="Hayes R."/>
            <person name="Keri Z."/>
            <person name="LaButti K."/>
            <person name="Lipzen A."/>
            <person name="Lombard V."/>
            <person name="Magnuson J."/>
            <person name="Maillard F."/>
            <person name="Morin E."/>
            <person name="Murat C."/>
            <person name="Nolan M."/>
            <person name="Ohm R."/>
            <person name="Pangilinan J."/>
            <person name="Pereira M."/>
            <person name="Perotto S."/>
            <person name="Peter M."/>
            <person name="Riley R."/>
            <person name="Sitrit Y."/>
            <person name="Stielow B."/>
            <person name="Szollosi G."/>
            <person name="Zifcakova L."/>
            <person name="Stursova M."/>
            <person name="Spatafora J.W."/>
            <person name="Tedersoo L."/>
            <person name="Vaario L.-M."/>
            <person name="Yamada A."/>
            <person name="Yan M."/>
            <person name="Wang P."/>
            <person name="Xu J."/>
            <person name="Bruns T."/>
            <person name="Baldrian P."/>
            <person name="Vilgalys R."/>
            <person name="Henrissat B."/>
            <person name="Grigoriev I.V."/>
            <person name="Hibbett D."/>
            <person name="Nagy L.G."/>
            <person name="Martin F.M."/>
        </authorList>
    </citation>
    <scope>NUCLEOTIDE SEQUENCE</scope>
    <source>
        <strain evidence="2">BED1</strain>
    </source>
</reference>
<name>A0AAD4GFM0_BOLED</name>
<comment type="caution">
    <text evidence="2">The sequence shown here is derived from an EMBL/GenBank/DDBJ whole genome shotgun (WGS) entry which is preliminary data.</text>
</comment>
<dbReference type="EMBL" id="WHUW01000009">
    <property type="protein sequence ID" value="KAF8442166.1"/>
    <property type="molecule type" value="Genomic_DNA"/>
</dbReference>
<evidence type="ECO:0000313" key="2">
    <source>
        <dbReference type="EMBL" id="KAF8442166.1"/>
    </source>
</evidence>
<feature type="transmembrane region" description="Helical" evidence="1">
    <location>
        <begin position="49"/>
        <end position="74"/>
    </location>
</feature>
<keyword evidence="1" id="KW-0472">Membrane</keyword>
<gene>
    <name evidence="2" type="ORF">L210DRAFT_3535940</name>
</gene>
<reference evidence="2" key="2">
    <citation type="journal article" date="2020" name="Nat. Commun.">
        <title>Large-scale genome sequencing of mycorrhizal fungi provides insights into the early evolution of symbiotic traits.</title>
        <authorList>
            <person name="Miyauchi S."/>
            <person name="Kiss E."/>
            <person name="Kuo A."/>
            <person name="Drula E."/>
            <person name="Kohler A."/>
            <person name="Sanchez-Garcia M."/>
            <person name="Morin E."/>
            <person name="Andreopoulos B."/>
            <person name="Barry K.W."/>
            <person name="Bonito G."/>
            <person name="Buee M."/>
            <person name="Carver A."/>
            <person name="Chen C."/>
            <person name="Cichocki N."/>
            <person name="Clum A."/>
            <person name="Culley D."/>
            <person name="Crous P.W."/>
            <person name="Fauchery L."/>
            <person name="Girlanda M."/>
            <person name="Hayes R.D."/>
            <person name="Keri Z."/>
            <person name="LaButti K."/>
            <person name="Lipzen A."/>
            <person name="Lombard V."/>
            <person name="Magnuson J."/>
            <person name="Maillard F."/>
            <person name="Murat C."/>
            <person name="Nolan M."/>
            <person name="Ohm R.A."/>
            <person name="Pangilinan J."/>
            <person name="Pereira M.F."/>
            <person name="Perotto S."/>
            <person name="Peter M."/>
            <person name="Pfister S."/>
            <person name="Riley R."/>
            <person name="Sitrit Y."/>
            <person name="Stielow J.B."/>
            <person name="Szollosi G."/>
            <person name="Zifcakova L."/>
            <person name="Stursova M."/>
            <person name="Spatafora J.W."/>
            <person name="Tedersoo L."/>
            <person name="Vaario L.M."/>
            <person name="Yamada A."/>
            <person name="Yan M."/>
            <person name="Wang P."/>
            <person name="Xu J."/>
            <person name="Bruns T."/>
            <person name="Baldrian P."/>
            <person name="Vilgalys R."/>
            <person name="Dunand C."/>
            <person name="Henrissat B."/>
            <person name="Grigoriev I.V."/>
            <person name="Hibbett D."/>
            <person name="Nagy L.G."/>
            <person name="Martin F.M."/>
        </authorList>
    </citation>
    <scope>NUCLEOTIDE SEQUENCE</scope>
    <source>
        <strain evidence="2">BED1</strain>
    </source>
</reference>
<keyword evidence="1" id="KW-0812">Transmembrane</keyword>